<sequence length="678" mass="73969">MHTSMRPLVHSGISGSIGTHIAVGRSARRLFPAPSPCTSPSSCPQSAQLLNAHVELSRATASASSASDLAGDASTTAVLASRALERSFNGAVTATWSHEDHLAEHFSRPPASESDGPQPVASTSAPSDPDSAGRAHPKHRRRRGGRKAAAALTASGVGIPRPSTTDASGKQQDPDPGPVPAPPQPPQAVPRRALRPSRGPTSTAAAPSAPKPRAAGPPRPRLRPPPPPLSWPDYPYTRSPVASACSPHDTAGLKLEALFQCVLHYPRAPPRLLRFLRREVPDDVEARLAAITATVECLAGSVGREVAVYLIRRSAWLVLQPAEVLAPRMEAVRRLLRLQPGPGGGGVTDLLRKNPNLLRMQEDTVVGRYRALQKALYDAVGFDEQQLRALIIKYPLILNFKHESVHSALMALRRLCSARPDWTAFYKALSPSQVAFFVRERVVTLLRLEYLLLTGGGSGMTLRDIMKTSNNSFNRSYGGFRSWMQARLARLRQRMAQARAAMEARSRAEGREVSEEELGRLAAEVQAQYTQAEQERFHREFVHRREAERRDMERRMEQRQRAIEEKMQQQRSGLEREGEEEEEEDDGQQRRRWQWQQQSQRSPSGGGGGGGVASGAAHQAGRGARPAGRSVVPPAGTAFGSDPLDRVTLGRVWQRPGSRVPHSAGPGHGGSAQRQHRQ</sequence>
<feature type="compositionally biased region" description="Pro residues" evidence="1">
    <location>
        <begin position="175"/>
        <end position="188"/>
    </location>
</feature>
<feature type="region of interest" description="Disordered" evidence="1">
    <location>
        <begin position="540"/>
        <end position="678"/>
    </location>
</feature>
<comment type="caution">
    <text evidence="2">The sequence shown here is derived from an EMBL/GenBank/DDBJ whole genome shotgun (WGS) entry which is preliminary data.</text>
</comment>
<reference evidence="2 3" key="1">
    <citation type="journal article" date="2023" name="Commun. Biol.">
        <title>Reorganization of the ancestral sex-determining regions during the evolution of trioecy in Pleodorina starrii.</title>
        <authorList>
            <person name="Takahashi K."/>
            <person name="Suzuki S."/>
            <person name="Kawai-Toyooka H."/>
            <person name="Yamamoto K."/>
            <person name="Hamaji T."/>
            <person name="Ootsuki R."/>
            <person name="Yamaguchi H."/>
            <person name="Kawachi M."/>
            <person name="Higashiyama T."/>
            <person name="Nozaki H."/>
        </authorList>
    </citation>
    <scope>NUCLEOTIDE SEQUENCE [LARGE SCALE GENOMIC DNA]</scope>
    <source>
        <strain evidence="2 3">NIES-4479</strain>
    </source>
</reference>
<feature type="compositionally biased region" description="Pro residues" evidence="1">
    <location>
        <begin position="215"/>
        <end position="230"/>
    </location>
</feature>
<feature type="compositionally biased region" description="Gly residues" evidence="1">
    <location>
        <begin position="604"/>
        <end position="613"/>
    </location>
</feature>
<feature type="compositionally biased region" description="Acidic residues" evidence="1">
    <location>
        <begin position="577"/>
        <end position="586"/>
    </location>
</feature>
<feature type="compositionally biased region" description="Basic and acidic residues" evidence="1">
    <location>
        <begin position="540"/>
        <end position="576"/>
    </location>
</feature>
<name>A0A9W6BLX0_9CHLO</name>
<dbReference type="AlphaFoldDB" id="A0A9W6BLX0"/>
<proteinExistence type="predicted"/>
<accession>A0A9W6BLX0</accession>
<dbReference type="OrthoDB" id="546307at2759"/>
<evidence type="ECO:0000313" key="2">
    <source>
        <dbReference type="EMBL" id="GLC54686.1"/>
    </source>
</evidence>
<evidence type="ECO:0000256" key="1">
    <source>
        <dbReference type="SAM" id="MobiDB-lite"/>
    </source>
</evidence>
<feature type="compositionally biased region" description="Basic residues" evidence="1">
    <location>
        <begin position="135"/>
        <end position="146"/>
    </location>
</feature>
<dbReference type="Proteomes" id="UP001165080">
    <property type="component" value="Unassembled WGS sequence"/>
</dbReference>
<protein>
    <submittedName>
        <fullName evidence="2">Uncharacterized protein</fullName>
    </submittedName>
</protein>
<dbReference type="EMBL" id="BRXU01000011">
    <property type="protein sequence ID" value="GLC54686.1"/>
    <property type="molecule type" value="Genomic_DNA"/>
</dbReference>
<feature type="region of interest" description="Disordered" evidence="1">
    <location>
        <begin position="105"/>
        <end position="233"/>
    </location>
</feature>
<organism evidence="2 3">
    <name type="scientific">Pleodorina starrii</name>
    <dbReference type="NCBI Taxonomy" id="330485"/>
    <lineage>
        <taxon>Eukaryota</taxon>
        <taxon>Viridiplantae</taxon>
        <taxon>Chlorophyta</taxon>
        <taxon>core chlorophytes</taxon>
        <taxon>Chlorophyceae</taxon>
        <taxon>CS clade</taxon>
        <taxon>Chlamydomonadales</taxon>
        <taxon>Volvocaceae</taxon>
        <taxon>Pleodorina</taxon>
    </lineage>
</organism>
<feature type="compositionally biased region" description="Low complexity" evidence="1">
    <location>
        <begin position="196"/>
        <end position="214"/>
    </location>
</feature>
<evidence type="ECO:0000313" key="3">
    <source>
        <dbReference type="Proteomes" id="UP001165080"/>
    </source>
</evidence>
<dbReference type="CDD" id="cd22265">
    <property type="entry name" value="UDM1_RNF168"/>
    <property type="match status" value="1"/>
</dbReference>
<gene>
    <name evidence="2" type="primary">PLEST010630</name>
    <name evidence="2" type="ORF">PLESTB_000895400</name>
</gene>
<dbReference type="Gene3D" id="1.25.70.10">
    <property type="entry name" value="Transcription termination factor 3, mitochondrial"/>
    <property type="match status" value="1"/>
</dbReference>
<dbReference type="InterPro" id="IPR038538">
    <property type="entry name" value="MTERF_sf"/>
</dbReference>
<keyword evidence="3" id="KW-1185">Reference proteome</keyword>
<feature type="compositionally biased region" description="Low complexity" evidence="1">
    <location>
        <begin position="121"/>
        <end position="134"/>
    </location>
</feature>
<feature type="compositionally biased region" description="Low complexity" evidence="1">
    <location>
        <begin position="594"/>
        <end position="603"/>
    </location>
</feature>